<keyword evidence="4" id="KW-0804">Transcription</keyword>
<dbReference type="PANTHER" id="PTHR43133:SF46">
    <property type="entry name" value="RNA POLYMERASE SIGMA-70 FACTOR ECF SUBFAMILY"/>
    <property type="match status" value="1"/>
</dbReference>
<dbReference type="OMA" id="IMENKKY"/>
<dbReference type="Proteomes" id="UP000284243">
    <property type="component" value="Unassembled WGS sequence"/>
</dbReference>
<proteinExistence type="inferred from homology"/>
<dbReference type="SMR" id="A0A1Y3YPN8"/>
<keyword evidence="2" id="KW-0805">Transcription regulation</keyword>
<dbReference type="EMBL" id="QRYW01000054">
    <property type="protein sequence ID" value="RGV18825.1"/>
    <property type="molecule type" value="Genomic_DNA"/>
</dbReference>
<dbReference type="Pfam" id="PF08281">
    <property type="entry name" value="Sigma70_r4_2"/>
    <property type="match status" value="1"/>
</dbReference>
<dbReference type="InterPro" id="IPR007627">
    <property type="entry name" value="RNA_pol_sigma70_r2"/>
</dbReference>
<organism evidence="8 12">
    <name type="scientific">Odoribacter splanchnicus</name>
    <dbReference type="NCBI Taxonomy" id="28118"/>
    <lineage>
        <taxon>Bacteria</taxon>
        <taxon>Pseudomonadati</taxon>
        <taxon>Bacteroidota</taxon>
        <taxon>Bacteroidia</taxon>
        <taxon>Bacteroidales</taxon>
        <taxon>Odoribacteraceae</taxon>
        <taxon>Odoribacter</taxon>
    </lineage>
</organism>
<evidence type="ECO:0000256" key="4">
    <source>
        <dbReference type="ARBA" id="ARBA00023163"/>
    </source>
</evidence>
<dbReference type="Gene3D" id="1.10.1740.10">
    <property type="match status" value="1"/>
</dbReference>
<dbReference type="Proteomes" id="UP000283426">
    <property type="component" value="Unassembled WGS sequence"/>
</dbReference>
<evidence type="ECO:0000313" key="11">
    <source>
        <dbReference type="Proteomes" id="UP000283426"/>
    </source>
</evidence>
<dbReference type="EMBL" id="QSCO01000030">
    <property type="protein sequence ID" value="RGY03916.1"/>
    <property type="molecule type" value="Genomic_DNA"/>
</dbReference>
<dbReference type="Proteomes" id="UP000284434">
    <property type="component" value="Unassembled WGS sequence"/>
</dbReference>
<evidence type="ECO:0000313" key="9">
    <source>
        <dbReference type="EMBL" id="RGV18825.1"/>
    </source>
</evidence>
<accession>A0A1Y3YPN8</accession>
<comment type="caution">
    <text evidence="8">The sequence shown here is derived from an EMBL/GenBank/DDBJ whole genome shotgun (WGS) entry which is preliminary data.</text>
</comment>
<dbReference type="InterPro" id="IPR014284">
    <property type="entry name" value="RNA_pol_sigma-70_dom"/>
</dbReference>
<dbReference type="GeneID" id="61273287"/>
<dbReference type="SUPFAM" id="SSF88659">
    <property type="entry name" value="Sigma3 and sigma4 domains of RNA polymerase sigma factors"/>
    <property type="match status" value="1"/>
</dbReference>
<feature type="domain" description="RNA polymerase sigma-70 region 2" evidence="5">
    <location>
        <begin position="28"/>
        <end position="93"/>
    </location>
</feature>
<dbReference type="GO" id="GO:0003677">
    <property type="term" value="F:DNA binding"/>
    <property type="evidence" value="ECO:0007669"/>
    <property type="project" value="InterPro"/>
</dbReference>
<sequence>MKRYGADRDKEIQRLLQEMPEEGFRLLFDVYHMQLCVYVVQLTDSFQLAEDIVQDFFVAFWERKYYRAITGNFRSYLYTSVHNAALAVLKKKKLVPMELLTGVPVEIPQEAVLEREELERQEKELMLKLEKLPKQEIAAIKAVILENKKCVEAALELGMSVNTLKTHLARALKKLRKDYHLSFLFYSF</sequence>
<dbReference type="InterPro" id="IPR039425">
    <property type="entry name" value="RNA_pol_sigma-70-like"/>
</dbReference>
<dbReference type="Gene3D" id="1.10.10.10">
    <property type="entry name" value="Winged helix-like DNA-binding domain superfamily/Winged helix DNA-binding domain"/>
    <property type="match status" value="1"/>
</dbReference>
<dbReference type="RefSeq" id="WP_013610384.1">
    <property type="nucleotide sequence ID" value="NZ_CABJFF010000004.1"/>
</dbReference>
<dbReference type="Pfam" id="PF04542">
    <property type="entry name" value="Sigma70_r2"/>
    <property type="match status" value="1"/>
</dbReference>
<evidence type="ECO:0000313" key="7">
    <source>
        <dbReference type="EMBL" id="MDB9222951.1"/>
    </source>
</evidence>
<dbReference type="SUPFAM" id="SSF88946">
    <property type="entry name" value="Sigma2 domain of RNA polymerase sigma factors"/>
    <property type="match status" value="1"/>
</dbReference>
<dbReference type="GO" id="GO:0006352">
    <property type="term" value="P:DNA-templated transcription initiation"/>
    <property type="evidence" value="ECO:0007669"/>
    <property type="project" value="InterPro"/>
</dbReference>
<evidence type="ECO:0000313" key="13">
    <source>
        <dbReference type="Proteomes" id="UP000284434"/>
    </source>
</evidence>
<comment type="similarity">
    <text evidence="1">Belongs to the sigma-70 factor family. ECF subfamily.</text>
</comment>
<gene>
    <name evidence="9" type="ORF">DWW24_19170</name>
    <name evidence="8" type="ORF">DWW57_02240</name>
    <name evidence="10" type="ORF">DXA53_17350</name>
    <name evidence="7" type="ORF">PN645_08025</name>
</gene>
<dbReference type="InterPro" id="IPR013324">
    <property type="entry name" value="RNA_pol_sigma_r3/r4-like"/>
</dbReference>
<dbReference type="AlphaFoldDB" id="A0A1Y3YPN8"/>
<feature type="domain" description="RNA polymerase sigma factor 70 region 4 type 2" evidence="6">
    <location>
        <begin position="124"/>
        <end position="175"/>
    </location>
</feature>
<evidence type="ECO:0000256" key="3">
    <source>
        <dbReference type="ARBA" id="ARBA00023082"/>
    </source>
</evidence>
<evidence type="ECO:0000259" key="6">
    <source>
        <dbReference type="Pfam" id="PF08281"/>
    </source>
</evidence>
<dbReference type="PANTHER" id="PTHR43133">
    <property type="entry name" value="RNA POLYMERASE ECF-TYPE SIGMA FACTO"/>
    <property type="match status" value="1"/>
</dbReference>
<evidence type="ECO:0000313" key="12">
    <source>
        <dbReference type="Proteomes" id="UP000284243"/>
    </source>
</evidence>
<evidence type="ECO:0000256" key="2">
    <source>
        <dbReference type="ARBA" id="ARBA00023015"/>
    </source>
</evidence>
<evidence type="ECO:0000259" key="5">
    <source>
        <dbReference type="Pfam" id="PF04542"/>
    </source>
</evidence>
<dbReference type="InterPro" id="IPR013325">
    <property type="entry name" value="RNA_pol_sigma_r2"/>
</dbReference>
<keyword evidence="3" id="KW-0731">Sigma factor</keyword>
<dbReference type="EMBL" id="QRYC01000002">
    <property type="protein sequence ID" value="RGU58553.1"/>
    <property type="molecule type" value="Genomic_DNA"/>
</dbReference>
<dbReference type="InterPro" id="IPR013249">
    <property type="entry name" value="RNA_pol_sigma70_r4_t2"/>
</dbReference>
<dbReference type="NCBIfam" id="TIGR02937">
    <property type="entry name" value="sigma70-ECF"/>
    <property type="match status" value="1"/>
</dbReference>
<protein>
    <submittedName>
        <fullName evidence="8">Sigma-70 family RNA polymerase sigma factor</fullName>
    </submittedName>
</protein>
<name>A0A1Y3YPN8_9BACT</name>
<dbReference type="InterPro" id="IPR036388">
    <property type="entry name" value="WH-like_DNA-bd_sf"/>
</dbReference>
<reference evidence="7" key="2">
    <citation type="submission" date="2023-01" db="EMBL/GenBank/DDBJ databases">
        <title>Human gut microbiome strain richness.</title>
        <authorList>
            <person name="Chen-Liaw A."/>
        </authorList>
    </citation>
    <scope>NUCLEOTIDE SEQUENCE</scope>
    <source>
        <strain evidence="7">RTP21484st1_B7_RTP21484_190118</strain>
    </source>
</reference>
<reference evidence="11 12" key="1">
    <citation type="submission" date="2018-08" db="EMBL/GenBank/DDBJ databases">
        <title>A genome reference for cultivated species of the human gut microbiota.</title>
        <authorList>
            <person name="Zou Y."/>
            <person name="Xue W."/>
            <person name="Luo G."/>
        </authorList>
    </citation>
    <scope>NUCLEOTIDE SEQUENCE [LARGE SCALE GENOMIC DNA]</scope>
    <source>
        <strain evidence="9 11">AF14-6AC</strain>
        <strain evidence="8 12">AF16-14</strain>
        <strain evidence="10 13">OF03-11</strain>
    </source>
</reference>
<dbReference type="EMBL" id="JAQMRD010000008">
    <property type="protein sequence ID" value="MDB9222951.1"/>
    <property type="molecule type" value="Genomic_DNA"/>
</dbReference>
<evidence type="ECO:0000313" key="10">
    <source>
        <dbReference type="EMBL" id="RGY03916.1"/>
    </source>
</evidence>
<evidence type="ECO:0000256" key="1">
    <source>
        <dbReference type="ARBA" id="ARBA00010641"/>
    </source>
</evidence>
<dbReference type="Proteomes" id="UP001212263">
    <property type="component" value="Unassembled WGS sequence"/>
</dbReference>
<evidence type="ECO:0000313" key="8">
    <source>
        <dbReference type="EMBL" id="RGU58553.1"/>
    </source>
</evidence>
<dbReference type="GO" id="GO:0016987">
    <property type="term" value="F:sigma factor activity"/>
    <property type="evidence" value="ECO:0007669"/>
    <property type="project" value="UniProtKB-KW"/>
</dbReference>